<sequence length="97" mass="11362">MREEQREKLKKIILDLIKDPSYHPMKEKELCFFLGVPKEEKAAFQELLMEMQEEGLIGISLQGKYSRAESFSQKGTFHANRRGFGFVSLSEKEEEVY</sequence>
<name>A0A930H524_9FIRM</name>
<comment type="caution">
    <text evidence="1">The sequence shown here is derived from an EMBL/GenBank/DDBJ whole genome shotgun (WGS) entry which is preliminary data.</text>
</comment>
<dbReference type="Proteomes" id="UP000780721">
    <property type="component" value="Unassembled WGS sequence"/>
</dbReference>
<evidence type="ECO:0000313" key="2">
    <source>
        <dbReference type="Proteomes" id="UP000780721"/>
    </source>
</evidence>
<dbReference type="EMBL" id="JABZRB010000292">
    <property type="protein sequence ID" value="MBF1305858.1"/>
    <property type="molecule type" value="Genomic_DNA"/>
</dbReference>
<organism evidence="1 2">
    <name type="scientific">Oribacterium sinus</name>
    <dbReference type="NCBI Taxonomy" id="237576"/>
    <lineage>
        <taxon>Bacteria</taxon>
        <taxon>Bacillati</taxon>
        <taxon>Bacillota</taxon>
        <taxon>Clostridia</taxon>
        <taxon>Lachnospirales</taxon>
        <taxon>Lachnospiraceae</taxon>
        <taxon>Oribacterium</taxon>
    </lineage>
</organism>
<reference evidence="1" key="1">
    <citation type="submission" date="2020-04" db="EMBL/GenBank/DDBJ databases">
        <title>Deep metagenomics examines the oral microbiome during advanced dental caries in children, revealing novel taxa and co-occurrences with host molecules.</title>
        <authorList>
            <person name="Baker J.L."/>
            <person name="Morton J.T."/>
            <person name="Dinis M."/>
            <person name="Alvarez R."/>
            <person name="Tran N.C."/>
            <person name="Knight R."/>
            <person name="Edlund A."/>
        </authorList>
    </citation>
    <scope>NUCLEOTIDE SEQUENCE</scope>
    <source>
        <strain evidence="1">JCVI_48_bin.5</strain>
    </source>
</reference>
<accession>A0A930H524</accession>
<dbReference type="AlphaFoldDB" id="A0A930H524"/>
<protein>
    <submittedName>
        <fullName evidence="1">Ribonuclease R</fullName>
    </submittedName>
</protein>
<evidence type="ECO:0000313" key="1">
    <source>
        <dbReference type="EMBL" id="MBF1305858.1"/>
    </source>
</evidence>
<gene>
    <name evidence="1" type="ORF">HXM91_08450</name>
</gene>
<feature type="non-terminal residue" evidence="1">
    <location>
        <position position="97"/>
    </location>
</feature>
<proteinExistence type="predicted"/>